<feature type="compositionally biased region" description="Polar residues" evidence="1">
    <location>
        <begin position="616"/>
        <end position="631"/>
    </location>
</feature>
<feature type="compositionally biased region" description="Polar residues" evidence="1">
    <location>
        <begin position="1193"/>
        <end position="1206"/>
    </location>
</feature>
<feature type="compositionally biased region" description="Polar residues" evidence="1">
    <location>
        <begin position="752"/>
        <end position="762"/>
    </location>
</feature>
<feature type="compositionally biased region" description="Basic and acidic residues" evidence="1">
    <location>
        <begin position="727"/>
        <end position="751"/>
    </location>
</feature>
<feature type="region of interest" description="Disordered" evidence="1">
    <location>
        <begin position="517"/>
        <end position="772"/>
    </location>
</feature>
<feature type="compositionally biased region" description="Polar residues" evidence="1">
    <location>
        <begin position="563"/>
        <end position="572"/>
    </location>
</feature>
<feature type="compositionally biased region" description="Polar residues" evidence="1">
    <location>
        <begin position="836"/>
        <end position="847"/>
    </location>
</feature>
<feature type="compositionally biased region" description="Polar residues" evidence="1">
    <location>
        <begin position="671"/>
        <end position="694"/>
    </location>
</feature>
<feature type="compositionally biased region" description="Polar residues" evidence="1">
    <location>
        <begin position="587"/>
        <end position="608"/>
    </location>
</feature>
<feature type="compositionally biased region" description="Polar residues" evidence="1">
    <location>
        <begin position="306"/>
        <end position="327"/>
    </location>
</feature>
<accession>A0ABD0K668</accession>
<reference evidence="2 3" key="1">
    <citation type="journal article" date="2023" name="Sci. Data">
        <title>Genome assembly of the Korean intertidal mud-creeper Batillaria attramentaria.</title>
        <authorList>
            <person name="Patra A.K."/>
            <person name="Ho P.T."/>
            <person name="Jun S."/>
            <person name="Lee S.J."/>
            <person name="Kim Y."/>
            <person name="Won Y.J."/>
        </authorList>
    </citation>
    <scope>NUCLEOTIDE SEQUENCE [LARGE SCALE GENOMIC DNA]</scope>
    <source>
        <strain evidence="2">Wonlab-2016</strain>
    </source>
</reference>
<feature type="region of interest" description="Disordered" evidence="1">
    <location>
        <begin position="789"/>
        <end position="847"/>
    </location>
</feature>
<sequence>MNSIKQKPDITQKKSFLSGDKSDSPREGTSVNVARARVSNIYSASVNSPLSPVKRCFDWAAIRSRLPDAALVWPGHVKHQLECRRAYVGYDVDQSTHSQHWYCTRLTWTADIADGTFITLTNSYKQKMSHRSRRQLSSRPDDEREEQFSPDSYLRDLAQRQAMRLRLRRKQLRRSPKEPALSLAERIVISKLDPQNFSLQAEAISATPRPTLTELIQEYRRIKAVERQLGQSMIDTVHETQDHMKRVEEFVHQPILMQGDDDIKRLEQQPPDLQHGDHDSLDRKHAGSSQRGHVWSRTTREKPSRSHQTPNHATTAASERSESNTQGKDSDTKETPDRKCAGERSTNDSGQKDRKSVNQSDTLSSPPSRSDGRLSKNCTDLTADRRSTKSPLPEIMMTAAREYRKSAGGRSGQFAETSSSGEANPTESTSGGNPEIGTVFATQMAEKDQPLQNTEMTEHHAILNNINVEHESSAIQDTQNQQATDDLSTSENTSPTAVRVDNQLCESTDNALAVTDAKGKSGTQIEAHYKPGQNGKNPDEAGTASLVGNSDSPGSTRGGVLTKETTSATDTNLGHDTEQLSDDSDSARVSSQSKVAVSTATEINTDTNVEPDLTRKQSPAHGSNLHQSPTHVSDGKTGKDLDGHNSGSLIEKTNFSNNSTEAREIPGEVEGQTQTTSNAKVKYVTSDTSQSPLNVSVHDLPDRTRSKEEDYVHTTSNIPNFSNEASDWSKDWEHSNEKVHELEGGSREERSLSNPDTINEQSDYNEKAENESCSLATNNAEEFTLKGHNYGVDSSQRESNRPEAKNPTGERKTRNVSIRQEDCGSDEILDNDRTTVHQTGLSGSQSHDLLHTAPEIGIATLETESDFPHLPSFSTSTEKNLKTGKEDQTLPKIETSNNGTVEIHSKDNHKSPARRTQLAVLPFAKTDAAVRRNHGNSSSSGNSPLKAERHIAFRRRQNFERCEQRRVVDRDLSRGSHSKRPSPESSVRDRIRDNIQFDDTDEGSDDDRIYDFIGIARERSYTLPEVLSAKHLAARGLPHRYRLRKESVDIHTVEYNKILNLSMPEQARGECFLAPGESKESSGTLPPIHINNKTASGMLPVRQDQLHVQQDVAQNPHQLPQTRNSFSYFSNRNNEPIQGDERQYRILGLYNDLKTLNVYCRSQSSVRLALSRRTMDLDMRIEWGRPLPERDSTFTLKNPPLTSVPNHSLKREDSKPDLRLPPIKTESVSEPSSVTYKPKYRHDSFIFLEDLPFPEVTPLDTDMANRDLWWFVRPGVPTQRCNGGFSAGSTRQKTRKEKAWDTLKKKCLPKVQLMRALEKNSLKGVRRLGIN</sequence>
<evidence type="ECO:0000313" key="2">
    <source>
        <dbReference type="EMBL" id="KAK7482456.1"/>
    </source>
</evidence>
<feature type="compositionally biased region" description="Basic and acidic residues" evidence="1">
    <location>
        <begin position="1"/>
        <end position="12"/>
    </location>
</feature>
<organism evidence="2 3">
    <name type="scientific">Batillaria attramentaria</name>
    <dbReference type="NCBI Taxonomy" id="370345"/>
    <lineage>
        <taxon>Eukaryota</taxon>
        <taxon>Metazoa</taxon>
        <taxon>Spiralia</taxon>
        <taxon>Lophotrochozoa</taxon>
        <taxon>Mollusca</taxon>
        <taxon>Gastropoda</taxon>
        <taxon>Caenogastropoda</taxon>
        <taxon>Sorbeoconcha</taxon>
        <taxon>Cerithioidea</taxon>
        <taxon>Batillariidae</taxon>
        <taxon>Batillaria</taxon>
    </lineage>
</organism>
<feature type="compositionally biased region" description="Basic and acidic residues" evidence="1">
    <location>
        <begin position="699"/>
        <end position="712"/>
    </location>
</feature>
<dbReference type="Proteomes" id="UP001519460">
    <property type="component" value="Unassembled WGS sequence"/>
</dbReference>
<evidence type="ECO:0000256" key="1">
    <source>
        <dbReference type="SAM" id="MobiDB-lite"/>
    </source>
</evidence>
<feature type="compositionally biased region" description="Basic and acidic residues" evidence="1">
    <location>
        <begin position="986"/>
        <end position="995"/>
    </location>
</feature>
<keyword evidence="3" id="KW-1185">Reference proteome</keyword>
<feature type="region of interest" description="Disordered" evidence="1">
    <location>
        <begin position="473"/>
        <end position="502"/>
    </location>
</feature>
<protein>
    <submittedName>
        <fullName evidence="2">Uncharacterized protein</fullName>
    </submittedName>
</protein>
<feature type="compositionally biased region" description="Polar residues" evidence="1">
    <location>
        <begin position="645"/>
        <end position="660"/>
    </location>
</feature>
<feature type="compositionally biased region" description="Polar residues" evidence="1">
    <location>
        <begin position="357"/>
        <end position="368"/>
    </location>
</feature>
<name>A0ABD0K668_9CAEN</name>
<evidence type="ECO:0000313" key="3">
    <source>
        <dbReference type="Proteomes" id="UP001519460"/>
    </source>
</evidence>
<proteinExistence type="predicted"/>
<feature type="compositionally biased region" description="Basic and acidic residues" evidence="1">
    <location>
        <begin position="328"/>
        <end position="356"/>
    </location>
</feature>
<feature type="compositionally biased region" description="Basic and acidic residues" evidence="1">
    <location>
        <begin position="274"/>
        <end position="285"/>
    </location>
</feature>
<feature type="compositionally biased region" description="Basic and acidic residues" evidence="1">
    <location>
        <begin position="1209"/>
        <end position="1218"/>
    </location>
</feature>
<feature type="region of interest" description="Disordered" evidence="1">
    <location>
        <begin position="128"/>
        <end position="152"/>
    </location>
</feature>
<feature type="region of interest" description="Disordered" evidence="1">
    <location>
        <begin position="968"/>
        <end position="1002"/>
    </location>
</feature>
<feature type="region of interest" description="Disordered" evidence="1">
    <location>
        <begin position="1192"/>
        <end position="1230"/>
    </location>
</feature>
<feature type="region of interest" description="Disordered" evidence="1">
    <location>
        <begin position="267"/>
        <end position="436"/>
    </location>
</feature>
<gene>
    <name evidence="2" type="ORF">BaRGS_00026273</name>
</gene>
<feature type="region of interest" description="Disordered" evidence="1">
    <location>
        <begin position="863"/>
        <end position="948"/>
    </location>
</feature>
<feature type="compositionally biased region" description="Basic and acidic residues" evidence="1">
    <location>
        <begin position="633"/>
        <end position="643"/>
    </location>
</feature>
<feature type="compositionally biased region" description="Polar residues" evidence="1">
    <location>
        <begin position="414"/>
        <end position="432"/>
    </location>
</feature>
<feature type="region of interest" description="Disordered" evidence="1">
    <location>
        <begin position="1"/>
        <end position="30"/>
    </location>
</feature>
<feature type="compositionally biased region" description="Polar residues" evidence="1">
    <location>
        <begin position="473"/>
        <end position="496"/>
    </location>
</feature>
<feature type="compositionally biased region" description="Polar residues" evidence="1">
    <location>
        <begin position="546"/>
        <end position="555"/>
    </location>
</feature>
<feature type="compositionally biased region" description="Basic and acidic residues" evidence="1">
    <location>
        <begin position="795"/>
        <end position="813"/>
    </location>
</feature>
<feature type="compositionally biased region" description="Basic and acidic residues" evidence="1">
    <location>
        <begin position="879"/>
        <end position="889"/>
    </location>
</feature>
<dbReference type="EMBL" id="JACVVK020000244">
    <property type="protein sequence ID" value="KAK7482456.1"/>
    <property type="molecule type" value="Genomic_DNA"/>
</dbReference>
<comment type="caution">
    <text evidence="2">The sequence shown here is derived from an EMBL/GenBank/DDBJ whole genome shotgun (WGS) entry which is preliminary data.</text>
</comment>
<feature type="compositionally biased region" description="Polar residues" evidence="1">
    <location>
        <begin position="713"/>
        <end position="726"/>
    </location>
</feature>